<dbReference type="EMBL" id="KV426084">
    <property type="protein sequence ID" value="KZV89021.1"/>
    <property type="molecule type" value="Genomic_DNA"/>
</dbReference>
<feature type="compositionally biased region" description="Polar residues" evidence="1">
    <location>
        <begin position="38"/>
        <end position="58"/>
    </location>
</feature>
<evidence type="ECO:0000313" key="3">
    <source>
        <dbReference type="Proteomes" id="UP000077266"/>
    </source>
</evidence>
<feature type="compositionally biased region" description="Acidic residues" evidence="1">
    <location>
        <begin position="207"/>
        <end position="221"/>
    </location>
</feature>
<evidence type="ECO:0000256" key="1">
    <source>
        <dbReference type="SAM" id="MobiDB-lite"/>
    </source>
</evidence>
<feature type="region of interest" description="Disordered" evidence="1">
    <location>
        <begin position="22"/>
        <end position="61"/>
    </location>
</feature>
<feature type="compositionally biased region" description="Basic and acidic residues" evidence="1">
    <location>
        <begin position="354"/>
        <end position="363"/>
    </location>
</feature>
<name>A0A165FHU5_EXIGL</name>
<evidence type="ECO:0000313" key="2">
    <source>
        <dbReference type="EMBL" id="KZV89021.1"/>
    </source>
</evidence>
<reference evidence="2 3" key="1">
    <citation type="journal article" date="2016" name="Mol. Biol. Evol.">
        <title>Comparative Genomics of Early-Diverging Mushroom-Forming Fungi Provides Insights into the Origins of Lignocellulose Decay Capabilities.</title>
        <authorList>
            <person name="Nagy L.G."/>
            <person name="Riley R."/>
            <person name="Tritt A."/>
            <person name="Adam C."/>
            <person name="Daum C."/>
            <person name="Floudas D."/>
            <person name="Sun H."/>
            <person name="Yadav J.S."/>
            <person name="Pangilinan J."/>
            <person name="Larsson K.H."/>
            <person name="Matsuura K."/>
            <person name="Barry K."/>
            <person name="Labutti K."/>
            <person name="Kuo R."/>
            <person name="Ohm R.A."/>
            <person name="Bhattacharya S.S."/>
            <person name="Shirouzu T."/>
            <person name="Yoshinaga Y."/>
            <person name="Martin F.M."/>
            <person name="Grigoriev I.V."/>
            <person name="Hibbett D.S."/>
        </authorList>
    </citation>
    <scope>NUCLEOTIDE SEQUENCE [LARGE SCALE GENOMIC DNA]</scope>
    <source>
        <strain evidence="2 3">HHB12029</strain>
    </source>
</reference>
<organism evidence="2 3">
    <name type="scientific">Exidia glandulosa HHB12029</name>
    <dbReference type="NCBI Taxonomy" id="1314781"/>
    <lineage>
        <taxon>Eukaryota</taxon>
        <taxon>Fungi</taxon>
        <taxon>Dikarya</taxon>
        <taxon>Basidiomycota</taxon>
        <taxon>Agaricomycotina</taxon>
        <taxon>Agaricomycetes</taxon>
        <taxon>Auriculariales</taxon>
        <taxon>Exidiaceae</taxon>
        <taxon>Exidia</taxon>
    </lineage>
</organism>
<dbReference type="InParanoid" id="A0A165FHU5"/>
<keyword evidence="3" id="KW-1185">Reference proteome</keyword>
<feature type="compositionally biased region" description="Low complexity" evidence="1">
    <location>
        <begin position="322"/>
        <end position="336"/>
    </location>
</feature>
<dbReference type="Proteomes" id="UP000077266">
    <property type="component" value="Unassembled WGS sequence"/>
</dbReference>
<feature type="region of interest" description="Disordered" evidence="1">
    <location>
        <begin position="322"/>
        <end position="386"/>
    </location>
</feature>
<proteinExistence type="predicted"/>
<protein>
    <submittedName>
        <fullName evidence="2">Uncharacterized protein</fullName>
    </submittedName>
</protein>
<gene>
    <name evidence="2" type="ORF">EXIGLDRAFT_722063</name>
</gene>
<accession>A0A165FHU5</accession>
<dbReference type="AlphaFoldDB" id="A0A165FHU5"/>
<feature type="compositionally biased region" description="Low complexity" evidence="1">
    <location>
        <begin position="144"/>
        <end position="159"/>
    </location>
</feature>
<feature type="region of interest" description="Disordered" evidence="1">
    <location>
        <begin position="139"/>
        <end position="225"/>
    </location>
</feature>
<sequence length="614" mass="66630">MSAPTDSKPSFLKRLVTRGREFHHRLSSHRASAAATSNDTKLYNQHTPIPSHPSTVSPTVWHRAAPPFTPLRPARPASPVLTFSPLTLSSLASSSSTLGDLLGRYPDPDSTLATPSSSQNDGILFKNGLDDAVKSGFTIRDTLHPSPSSSARRPFSSSLHSDDDGGSLEITYDSENQLRSPPRHSRSPSPTSSMRGLPPRSPRRPDDDEDDDDDDDDDDMDVAVPDVPSEQDALAADEDMLDLAPAPAALAAALTLALLEHPLADQDNARDFFLVINPPSPLASTTNSTTPSSMFNPSDGLASATLASLPFPSLPAPAATFAAPAQAPSASHASRPSRPHLPLPAPVIGKRAHHDSDDKERVTKKMKALPTPSATQPLTRKPTKMERRAAFNASRTKSTEAPRAIHVVEDVTHTEEHMEVDDGAVAASDSFDCDWIPGKPIIDVDVDAFSTYIKRLTEVSQLVLEWTGSLYVSVADAMSGERQFVRCRPSVLSNLDVRVKKLTLGDTIPDDYLNALEAANGLDAEEIVVRVSGRGNTPLFQRMRRLLSLPSLQRIVFVSVDCNSHTRHPVPWEYVERLVGTVFKTERKLAVDHTKIFVVGAGNHEVELRNVCDF</sequence>